<evidence type="ECO:0000256" key="4">
    <source>
        <dbReference type="SAM" id="Phobius"/>
    </source>
</evidence>
<organism evidence="6 7">
    <name type="scientific">Glomus cerebriforme</name>
    <dbReference type="NCBI Taxonomy" id="658196"/>
    <lineage>
        <taxon>Eukaryota</taxon>
        <taxon>Fungi</taxon>
        <taxon>Fungi incertae sedis</taxon>
        <taxon>Mucoromycota</taxon>
        <taxon>Glomeromycotina</taxon>
        <taxon>Glomeromycetes</taxon>
        <taxon>Glomerales</taxon>
        <taxon>Glomeraceae</taxon>
        <taxon>Glomus</taxon>
    </lineage>
</organism>
<gene>
    <name evidence="6" type="ORF">C1645_814913</name>
</gene>
<feature type="compositionally biased region" description="Polar residues" evidence="3">
    <location>
        <begin position="361"/>
        <end position="401"/>
    </location>
</feature>
<evidence type="ECO:0000256" key="1">
    <source>
        <dbReference type="ARBA" id="ARBA00022441"/>
    </source>
</evidence>
<protein>
    <recommendedName>
        <fullName evidence="8">Galactose oxidase</fullName>
    </recommendedName>
</protein>
<feature type="signal peptide" evidence="5">
    <location>
        <begin position="1"/>
        <end position="23"/>
    </location>
</feature>
<dbReference type="PANTHER" id="PTHR46093:SF18">
    <property type="entry name" value="FIBRONECTIN TYPE-III DOMAIN-CONTAINING PROTEIN"/>
    <property type="match status" value="1"/>
</dbReference>
<dbReference type="InterPro" id="IPR015915">
    <property type="entry name" value="Kelch-typ_b-propeller"/>
</dbReference>
<dbReference type="PANTHER" id="PTHR46093">
    <property type="entry name" value="ACYL-COA-BINDING DOMAIN-CONTAINING PROTEIN 5"/>
    <property type="match status" value="1"/>
</dbReference>
<dbReference type="EMBL" id="QKYT01000039">
    <property type="protein sequence ID" value="RIA96730.1"/>
    <property type="molecule type" value="Genomic_DNA"/>
</dbReference>
<dbReference type="Gene3D" id="2.120.10.80">
    <property type="entry name" value="Kelch-type beta propeller"/>
    <property type="match status" value="2"/>
</dbReference>
<dbReference type="Pfam" id="PF24681">
    <property type="entry name" value="Kelch_KLHDC2_KLHL20_DRC7"/>
    <property type="match status" value="1"/>
</dbReference>
<feature type="region of interest" description="Disordered" evidence="3">
    <location>
        <begin position="357"/>
        <end position="401"/>
    </location>
</feature>
<evidence type="ECO:0000313" key="6">
    <source>
        <dbReference type="EMBL" id="RIA96730.1"/>
    </source>
</evidence>
<evidence type="ECO:0000256" key="5">
    <source>
        <dbReference type="SAM" id="SignalP"/>
    </source>
</evidence>
<sequence length="695" mass="78423">MFHEYLAYIILWILFQLLVEINCQMTPFKPTQRTSHTATVIDNKLYISDGYDPANNIIGKGFFYLDVSVPFNTQNLLWQDLSSIDIVPPHGDAASVGGGANNNTLFLYGGSTTDPTMALVYAFDPQSNTWSTPKITGISNIRRRSLTGIMDNNGKMYLWGGIEFINGKSANIVNYMEVLDTINLNWGQGSLVGAPTARFWYGAVLLPNNNIIYMGGSDNAVKLSLNQVYIYDTINNIWSVKATIGTVPSPRDDFSVVLGLDGQRIIIFGGRPAALLDPLYVLNLINFEWYIPKTAGQAPKSRNYHRVNLIGNYMVISFGNGYDPLIESDILLLDISNNDEYVWTNTFVPLPSSNSVPLPSATQSANSPTSPQQSNKPKISSPTSPQQTDISSTQQSNKPNKSSTLIISATLGSLFGILFPIGFFLLYRRNKNNKNKKQKDIIRIHGNTNYNIYNHGNEKNIHNHGQEVTQVPRNENTTNHEPTVIDRNYNHGQEIIQIHRNEVTTNHEPIIPSSGMNRNYNHGQEIIQISRNEDTTNNDSIVPASEMNRNYNHGHEIIQIPRNEVTTNHEPIIPDSEMNRNYNHGEIIQMSRNEDTTNHEPLIDRNYNHGQEIAQIPRNENTTNHEPIIPASEIDRNYNHGQEEIPNTNNERFSSQDIDYLTNILRQEIQNLRQEFLQNNVQTSVSNNNNNNNSN</sequence>
<keyword evidence="5" id="KW-0732">Signal</keyword>
<proteinExistence type="predicted"/>
<name>A0A397TEP7_9GLOM</name>
<evidence type="ECO:0000256" key="3">
    <source>
        <dbReference type="SAM" id="MobiDB-lite"/>
    </source>
</evidence>
<evidence type="ECO:0008006" key="8">
    <source>
        <dbReference type="Google" id="ProtNLM"/>
    </source>
</evidence>
<keyword evidence="4" id="KW-0812">Transmembrane</keyword>
<comment type="caution">
    <text evidence="6">The sequence shown here is derived from an EMBL/GenBank/DDBJ whole genome shotgun (WGS) entry which is preliminary data.</text>
</comment>
<evidence type="ECO:0000256" key="2">
    <source>
        <dbReference type="ARBA" id="ARBA00022737"/>
    </source>
</evidence>
<keyword evidence="4" id="KW-1133">Transmembrane helix</keyword>
<feature type="transmembrane region" description="Helical" evidence="4">
    <location>
        <begin position="405"/>
        <end position="427"/>
    </location>
</feature>
<dbReference type="AlphaFoldDB" id="A0A397TEP7"/>
<dbReference type="OrthoDB" id="10251809at2759"/>
<keyword evidence="2" id="KW-0677">Repeat</keyword>
<evidence type="ECO:0000313" key="7">
    <source>
        <dbReference type="Proteomes" id="UP000265703"/>
    </source>
</evidence>
<accession>A0A397TEP7</accession>
<feature type="chain" id="PRO_5017375174" description="Galactose oxidase" evidence="5">
    <location>
        <begin position="24"/>
        <end position="695"/>
    </location>
</feature>
<dbReference type="Proteomes" id="UP000265703">
    <property type="component" value="Unassembled WGS sequence"/>
</dbReference>
<keyword evidence="4" id="KW-0472">Membrane</keyword>
<keyword evidence="7" id="KW-1185">Reference proteome</keyword>
<dbReference type="SUPFAM" id="SSF117281">
    <property type="entry name" value="Kelch motif"/>
    <property type="match status" value="2"/>
</dbReference>
<reference evidence="6 7" key="1">
    <citation type="submission" date="2018-06" db="EMBL/GenBank/DDBJ databases">
        <title>Comparative genomics reveals the genomic features of Rhizophagus irregularis, R. cerebriforme, R. diaphanum and Gigaspora rosea, and their symbiotic lifestyle signature.</title>
        <authorList>
            <person name="Morin E."/>
            <person name="San Clemente H."/>
            <person name="Chen E.C.H."/>
            <person name="De La Providencia I."/>
            <person name="Hainaut M."/>
            <person name="Kuo A."/>
            <person name="Kohler A."/>
            <person name="Murat C."/>
            <person name="Tang N."/>
            <person name="Roy S."/>
            <person name="Loubradou J."/>
            <person name="Henrissat B."/>
            <person name="Grigoriev I.V."/>
            <person name="Corradi N."/>
            <person name="Roux C."/>
            <person name="Martin F.M."/>
        </authorList>
    </citation>
    <scope>NUCLEOTIDE SEQUENCE [LARGE SCALE GENOMIC DNA]</scope>
    <source>
        <strain evidence="6 7">DAOM 227022</strain>
    </source>
</reference>
<keyword evidence="1" id="KW-0880">Kelch repeat</keyword>